<comment type="caution">
    <text evidence="2">The sequence shown here is derived from an EMBL/GenBank/DDBJ whole genome shotgun (WGS) entry which is preliminary data.</text>
</comment>
<accession>A0ABR1BH19</accession>
<evidence type="ECO:0000313" key="3">
    <source>
        <dbReference type="Proteomes" id="UP001359485"/>
    </source>
</evidence>
<organism evidence="2 3">
    <name type="scientific">Polyplax serrata</name>
    <name type="common">Common mouse louse</name>
    <dbReference type="NCBI Taxonomy" id="468196"/>
    <lineage>
        <taxon>Eukaryota</taxon>
        <taxon>Metazoa</taxon>
        <taxon>Ecdysozoa</taxon>
        <taxon>Arthropoda</taxon>
        <taxon>Hexapoda</taxon>
        <taxon>Insecta</taxon>
        <taxon>Pterygota</taxon>
        <taxon>Neoptera</taxon>
        <taxon>Paraneoptera</taxon>
        <taxon>Psocodea</taxon>
        <taxon>Troctomorpha</taxon>
        <taxon>Phthiraptera</taxon>
        <taxon>Anoplura</taxon>
        <taxon>Polyplacidae</taxon>
        <taxon>Polyplax</taxon>
    </lineage>
</organism>
<gene>
    <name evidence="2" type="ORF">RUM44_013128</name>
</gene>
<proteinExistence type="predicted"/>
<evidence type="ECO:0000256" key="1">
    <source>
        <dbReference type="SAM" id="MobiDB-lite"/>
    </source>
</evidence>
<sequence length="164" mass="18891">MSLYRRDSPGKCRKELGSEGTTNDTKSGEWESGGNVKSCGHGLEWSKKRKGKLTSWFSIECHNAEVKRKLTALSFSKTQTLSFLKLSPQKFQLFDSIRFHLFRLAVKSFPFSESRNSPYFPEDRCASMNLHVHVMRKVALEKVILSNSYHLYSEGEYSRVHFSL</sequence>
<feature type="region of interest" description="Disordered" evidence="1">
    <location>
        <begin position="1"/>
        <end position="39"/>
    </location>
</feature>
<feature type="compositionally biased region" description="Basic and acidic residues" evidence="1">
    <location>
        <begin position="1"/>
        <end position="17"/>
    </location>
</feature>
<name>A0ABR1BH19_POLSC</name>
<dbReference type="EMBL" id="JAWJWF010000001">
    <property type="protein sequence ID" value="KAK6641417.1"/>
    <property type="molecule type" value="Genomic_DNA"/>
</dbReference>
<reference evidence="2 3" key="1">
    <citation type="submission" date="2023-09" db="EMBL/GenBank/DDBJ databases">
        <title>Genomes of two closely related lineages of the louse Polyplax serrata with different host specificities.</title>
        <authorList>
            <person name="Martinu J."/>
            <person name="Tarabai H."/>
            <person name="Stefka J."/>
            <person name="Hypsa V."/>
        </authorList>
    </citation>
    <scope>NUCLEOTIDE SEQUENCE [LARGE SCALE GENOMIC DNA]</scope>
    <source>
        <strain evidence="2">98ZLc_SE</strain>
    </source>
</reference>
<protein>
    <submittedName>
        <fullName evidence="2">Uncharacterized protein</fullName>
    </submittedName>
</protein>
<dbReference type="Proteomes" id="UP001359485">
    <property type="component" value="Unassembled WGS sequence"/>
</dbReference>
<evidence type="ECO:0000313" key="2">
    <source>
        <dbReference type="EMBL" id="KAK6641417.1"/>
    </source>
</evidence>
<keyword evidence="3" id="KW-1185">Reference proteome</keyword>